<name>A0A1W0WZ47_HYPEX</name>
<sequence length="99" mass="10969">MSEVEEHFKKLIALKGVHAVMAMTSDGIVVRTTMEAATAVHYAAMYAPLVQESRMAATELGGNRLKTIRLRTTKHEVIIIPGARYSFLVLQQPDASFDH</sequence>
<accession>A0A1W0WZ47</accession>
<organism evidence="3 4">
    <name type="scientific">Hypsibius exemplaris</name>
    <name type="common">Freshwater tardigrade</name>
    <dbReference type="NCBI Taxonomy" id="2072580"/>
    <lineage>
        <taxon>Eukaryota</taxon>
        <taxon>Metazoa</taxon>
        <taxon>Ecdysozoa</taxon>
        <taxon>Tardigrada</taxon>
        <taxon>Eutardigrada</taxon>
        <taxon>Parachela</taxon>
        <taxon>Hypsibioidea</taxon>
        <taxon>Hypsibiidae</taxon>
        <taxon>Hypsibius</taxon>
    </lineage>
</organism>
<feature type="domain" description="Roadblock/LAMTOR2" evidence="2">
    <location>
        <begin position="4"/>
        <end position="91"/>
    </location>
</feature>
<gene>
    <name evidence="3" type="ORF">BV898_05518</name>
</gene>
<evidence type="ECO:0000313" key="4">
    <source>
        <dbReference type="Proteomes" id="UP000192578"/>
    </source>
</evidence>
<reference evidence="4" key="1">
    <citation type="submission" date="2017-01" db="EMBL/GenBank/DDBJ databases">
        <title>Comparative genomics of anhydrobiosis in the tardigrade Hypsibius dujardini.</title>
        <authorList>
            <person name="Yoshida Y."/>
            <person name="Koutsovoulos G."/>
            <person name="Laetsch D."/>
            <person name="Stevens L."/>
            <person name="Kumar S."/>
            <person name="Horikawa D."/>
            <person name="Ishino K."/>
            <person name="Komine S."/>
            <person name="Tomita M."/>
            <person name="Blaxter M."/>
            <person name="Arakawa K."/>
        </authorList>
    </citation>
    <scope>NUCLEOTIDE SEQUENCE [LARGE SCALE GENOMIC DNA]</scope>
    <source>
        <strain evidence="4">Z151</strain>
    </source>
</reference>
<dbReference type="SUPFAM" id="SSF103196">
    <property type="entry name" value="Roadblock/LC7 domain"/>
    <property type="match status" value="1"/>
</dbReference>
<protein>
    <recommendedName>
        <fullName evidence="2">Roadblock/LAMTOR2 domain-containing protein</fullName>
    </recommendedName>
</protein>
<dbReference type="InterPro" id="IPR004942">
    <property type="entry name" value="Roadblock/LAMTOR2_dom"/>
</dbReference>
<evidence type="ECO:0000259" key="2">
    <source>
        <dbReference type="SMART" id="SM00960"/>
    </source>
</evidence>
<keyword evidence="4" id="KW-1185">Reference proteome</keyword>
<dbReference type="Gene3D" id="3.30.450.30">
    <property type="entry name" value="Dynein light chain 2a, cytoplasmic"/>
    <property type="match status" value="1"/>
</dbReference>
<dbReference type="SMART" id="SM00960">
    <property type="entry name" value="Robl_LC7"/>
    <property type="match status" value="1"/>
</dbReference>
<evidence type="ECO:0000256" key="1">
    <source>
        <dbReference type="ARBA" id="ARBA00007191"/>
    </source>
</evidence>
<dbReference type="AlphaFoldDB" id="A0A1W0WZ47"/>
<dbReference type="Pfam" id="PF03259">
    <property type="entry name" value="Robl_LC7"/>
    <property type="match status" value="1"/>
</dbReference>
<dbReference type="PANTHER" id="PTHR10779">
    <property type="entry name" value="DYNEIN LIGHT CHAIN ROADBLOCK"/>
    <property type="match status" value="1"/>
</dbReference>
<dbReference type="Proteomes" id="UP000192578">
    <property type="component" value="Unassembled WGS sequence"/>
</dbReference>
<proteinExistence type="inferred from homology"/>
<dbReference type="OrthoDB" id="9985637at2759"/>
<comment type="caution">
    <text evidence="3">The sequence shown here is derived from an EMBL/GenBank/DDBJ whole genome shotgun (WGS) entry which is preliminary data.</text>
</comment>
<comment type="similarity">
    <text evidence="1">Belongs to the GAMAD family.</text>
</comment>
<dbReference type="EMBL" id="MTYJ01000030">
    <property type="protein sequence ID" value="OQV20473.1"/>
    <property type="molecule type" value="Genomic_DNA"/>
</dbReference>
<evidence type="ECO:0000313" key="3">
    <source>
        <dbReference type="EMBL" id="OQV20473.1"/>
    </source>
</evidence>